<dbReference type="GO" id="GO:0003677">
    <property type="term" value="F:DNA binding"/>
    <property type="evidence" value="ECO:0007669"/>
    <property type="project" value="InterPro"/>
</dbReference>
<dbReference type="EMBL" id="CP032418">
    <property type="protein sequence ID" value="AYC30038.1"/>
    <property type="molecule type" value="Genomic_DNA"/>
</dbReference>
<dbReference type="SUPFAM" id="SSF47413">
    <property type="entry name" value="lambda repressor-like DNA-binding domains"/>
    <property type="match status" value="1"/>
</dbReference>
<evidence type="ECO:0000259" key="1">
    <source>
        <dbReference type="PROSITE" id="PS50943"/>
    </source>
</evidence>
<dbReference type="OrthoDB" id="9787902at2"/>
<dbReference type="PROSITE" id="PS50943">
    <property type="entry name" value="HTH_CROC1"/>
    <property type="match status" value="1"/>
</dbReference>
<dbReference type="Proteomes" id="UP000265725">
    <property type="component" value="Chromosome"/>
</dbReference>
<dbReference type="InterPro" id="IPR001387">
    <property type="entry name" value="Cro/C1-type_HTH"/>
</dbReference>
<gene>
    <name evidence="2" type="ORF">D3873_09190</name>
</gene>
<feature type="domain" description="HTH cro/C1-type" evidence="1">
    <location>
        <begin position="9"/>
        <end position="65"/>
    </location>
</feature>
<keyword evidence="3" id="KW-1185">Reference proteome</keyword>
<organism evidence="2 3">
    <name type="scientific">Paenisporosarcina cavernae</name>
    <dbReference type="NCBI Taxonomy" id="2320858"/>
    <lineage>
        <taxon>Bacteria</taxon>
        <taxon>Bacillati</taxon>
        <taxon>Bacillota</taxon>
        <taxon>Bacilli</taxon>
        <taxon>Bacillales</taxon>
        <taxon>Caryophanaceae</taxon>
        <taxon>Paenisporosarcina</taxon>
    </lineage>
</organism>
<protein>
    <submittedName>
        <fullName evidence="2">XRE family transcriptional regulator</fullName>
    </submittedName>
</protein>
<dbReference type="RefSeq" id="WP_119883755.1">
    <property type="nucleotide sequence ID" value="NZ_CP032418.1"/>
</dbReference>
<accession>A0A385YWI9</accession>
<dbReference type="Pfam" id="PF13560">
    <property type="entry name" value="HTH_31"/>
    <property type="match status" value="1"/>
</dbReference>
<evidence type="ECO:0000313" key="2">
    <source>
        <dbReference type="EMBL" id="AYC30038.1"/>
    </source>
</evidence>
<dbReference type="SMART" id="SM00530">
    <property type="entry name" value="HTH_XRE"/>
    <property type="match status" value="1"/>
</dbReference>
<reference evidence="3" key="1">
    <citation type="submission" date="2018-09" db="EMBL/GenBank/DDBJ databases">
        <authorList>
            <person name="Zhu H."/>
        </authorList>
    </citation>
    <scope>NUCLEOTIDE SEQUENCE [LARGE SCALE GENOMIC DNA]</scope>
    <source>
        <strain evidence="3">K2R23-3</strain>
    </source>
</reference>
<dbReference type="CDD" id="cd00093">
    <property type="entry name" value="HTH_XRE"/>
    <property type="match status" value="1"/>
</dbReference>
<dbReference type="Gene3D" id="1.10.260.40">
    <property type="entry name" value="lambda repressor-like DNA-binding domains"/>
    <property type="match status" value="1"/>
</dbReference>
<proteinExistence type="predicted"/>
<dbReference type="KEGG" id="paek:D3873_09190"/>
<name>A0A385YWI9_9BACL</name>
<sequence>MPINGYPKFKSYLVEFGIRQEEVAEILGMSREKLNTILNGRRNADFSMSEIIVLADRFKWSPEDVDRIFFTQNVANMQR</sequence>
<evidence type="ECO:0000313" key="3">
    <source>
        <dbReference type="Proteomes" id="UP000265725"/>
    </source>
</evidence>
<dbReference type="AlphaFoldDB" id="A0A385YWI9"/>
<dbReference type="InterPro" id="IPR010982">
    <property type="entry name" value="Lambda_DNA-bd_dom_sf"/>
</dbReference>